<dbReference type="AlphaFoldDB" id="A0A099WDZ6"/>
<dbReference type="STRING" id="1552123.EP57_05305"/>
<name>A0A099WDZ6_9LIST</name>
<keyword evidence="2" id="KW-1185">Reference proteome</keyword>
<dbReference type="Proteomes" id="UP000029844">
    <property type="component" value="Unassembled WGS sequence"/>
</dbReference>
<dbReference type="Pfam" id="PF06570">
    <property type="entry name" value="DUF1129"/>
    <property type="match status" value="1"/>
</dbReference>
<evidence type="ECO:0000313" key="2">
    <source>
        <dbReference type="Proteomes" id="UP000029844"/>
    </source>
</evidence>
<comment type="caution">
    <text evidence="1">The sequence shown here is derived from an EMBL/GenBank/DDBJ whole genome shotgun (WGS) entry which is preliminary data.</text>
</comment>
<dbReference type="eggNOG" id="COG4858">
    <property type="taxonomic scope" value="Bacteria"/>
</dbReference>
<dbReference type="PIRSF" id="PIRSF033111">
    <property type="entry name" value="UCP033111"/>
    <property type="match status" value="1"/>
</dbReference>
<dbReference type="RefSeq" id="WP_036084778.1">
    <property type="nucleotide sequence ID" value="NZ_CBCSHQ010000001.1"/>
</dbReference>
<accession>A0A099WDZ6</accession>
<reference evidence="1 2" key="1">
    <citation type="submission" date="2014-05" db="EMBL/GenBank/DDBJ databases">
        <title>Novel Listeriaceae from food processing environments.</title>
        <authorList>
            <person name="den Bakker H.C."/>
        </authorList>
    </citation>
    <scope>NUCLEOTIDE SEQUENCE [LARGE SCALE GENOMIC DNA]</scope>
    <source>
        <strain evidence="1 2">FSL A5-0281</strain>
    </source>
</reference>
<organism evidence="1 2">
    <name type="scientific">Listeria booriae</name>
    <dbReference type="NCBI Taxonomy" id="1552123"/>
    <lineage>
        <taxon>Bacteria</taxon>
        <taxon>Bacillati</taxon>
        <taxon>Bacillota</taxon>
        <taxon>Bacilli</taxon>
        <taxon>Bacillales</taxon>
        <taxon>Listeriaceae</taxon>
        <taxon>Listeria</taxon>
    </lineage>
</organism>
<dbReference type="EMBL" id="JNFA01000011">
    <property type="protein sequence ID" value="KGL42871.1"/>
    <property type="molecule type" value="Genomic_DNA"/>
</dbReference>
<dbReference type="OrthoDB" id="2360056at2"/>
<dbReference type="SUPFAM" id="SSF158560">
    <property type="entry name" value="BH3980-like"/>
    <property type="match status" value="1"/>
</dbReference>
<protein>
    <submittedName>
        <fullName evidence="1">Membrane protein</fullName>
    </submittedName>
</protein>
<sequence>MTTEVETVKPQIDEMKSDLTKRNLQYVQEVEKHLRELGQYGEEQQANMIYEMTEKILENQKQGVTARKLFDVTPTEYVKALTVKAAPVGETAGKWWIALDGGLLVLGAMMLISGVSAIFQGQTLGLAVLFVTFLVGGAAMMVLRKYAGAMRQGEKGGTWKYLVIAMVVILVWMTIMTVVQVIVPASWNYEMDPYPMVIVGALLLVLRFYLKKKKNIPNL</sequence>
<gene>
    <name evidence="1" type="ORF">EP57_05305</name>
</gene>
<evidence type="ECO:0000313" key="1">
    <source>
        <dbReference type="EMBL" id="KGL42871.1"/>
    </source>
</evidence>
<proteinExistence type="predicted"/>
<dbReference type="InterPro" id="IPR009214">
    <property type="entry name" value="DUF1129"/>
</dbReference>
<dbReference type="GeneID" id="58716804"/>